<dbReference type="OrthoDB" id="771136at2759"/>
<name>A0A2U1L6A5_ARTAN</name>
<comment type="caution">
    <text evidence="2">The sequence shown here is derived from an EMBL/GenBank/DDBJ whole genome shotgun (WGS) entry which is preliminary data.</text>
</comment>
<gene>
    <name evidence="2" type="ORF">CTI12_AA524940</name>
</gene>
<dbReference type="AlphaFoldDB" id="A0A2U1L6A5"/>
<organism evidence="2 3">
    <name type="scientific">Artemisia annua</name>
    <name type="common">Sweet wormwood</name>
    <dbReference type="NCBI Taxonomy" id="35608"/>
    <lineage>
        <taxon>Eukaryota</taxon>
        <taxon>Viridiplantae</taxon>
        <taxon>Streptophyta</taxon>
        <taxon>Embryophyta</taxon>
        <taxon>Tracheophyta</taxon>
        <taxon>Spermatophyta</taxon>
        <taxon>Magnoliopsida</taxon>
        <taxon>eudicotyledons</taxon>
        <taxon>Gunneridae</taxon>
        <taxon>Pentapetalae</taxon>
        <taxon>asterids</taxon>
        <taxon>campanulids</taxon>
        <taxon>Asterales</taxon>
        <taxon>Asteraceae</taxon>
        <taxon>Asteroideae</taxon>
        <taxon>Anthemideae</taxon>
        <taxon>Artemisiinae</taxon>
        <taxon>Artemisia</taxon>
    </lineage>
</organism>
<dbReference type="STRING" id="35608.A0A2U1L6A5"/>
<dbReference type="Proteomes" id="UP000245207">
    <property type="component" value="Unassembled WGS sequence"/>
</dbReference>
<evidence type="ECO:0000313" key="2">
    <source>
        <dbReference type="EMBL" id="PWA44501.1"/>
    </source>
</evidence>
<feature type="domain" description="Peptidase A1" evidence="1">
    <location>
        <begin position="1"/>
        <end position="32"/>
    </location>
</feature>
<dbReference type="EMBL" id="PKPP01011252">
    <property type="protein sequence ID" value="PWA44501.1"/>
    <property type="molecule type" value="Genomic_DNA"/>
</dbReference>
<reference evidence="2 3" key="1">
    <citation type="journal article" date="2018" name="Mol. Plant">
        <title>The genome of Artemisia annua provides insight into the evolution of Asteraceae family and artemisinin biosynthesis.</title>
        <authorList>
            <person name="Shen Q."/>
            <person name="Zhang L."/>
            <person name="Liao Z."/>
            <person name="Wang S."/>
            <person name="Yan T."/>
            <person name="Shi P."/>
            <person name="Liu M."/>
            <person name="Fu X."/>
            <person name="Pan Q."/>
            <person name="Wang Y."/>
            <person name="Lv Z."/>
            <person name="Lu X."/>
            <person name="Zhang F."/>
            <person name="Jiang W."/>
            <person name="Ma Y."/>
            <person name="Chen M."/>
            <person name="Hao X."/>
            <person name="Li L."/>
            <person name="Tang Y."/>
            <person name="Lv G."/>
            <person name="Zhou Y."/>
            <person name="Sun X."/>
            <person name="Brodelius P.E."/>
            <person name="Rose J.K.C."/>
            <person name="Tang K."/>
        </authorList>
    </citation>
    <scope>NUCLEOTIDE SEQUENCE [LARGE SCALE GENOMIC DNA]</scope>
    <source>
        <strain evidence="3">cv. Huhao1</strain>
        <tissue evidence="2">Leaf</tissue>
    </source>
</reference>
<protein>
    <submittedName>
        <fullName evidence="2">Aspartic protein-like protein 2</fullName>
    </submittedName>
</protein>
<keyword evidence="3" id="KW-1185">Reference proteome</keyword>
<accession>A0A2U1L6A5</accession>
<dbReference type="Gene3D" id="2.40.70.10">
    <property type="entry name" value="Acid Proteases"/>
    <property type="match status" value="1"/>
</dbReference>
<dbReference type="InterPro" id="IPR033121">
    <property type="entry name" value="PEPTIDASE_A1"/>
</dbReference>
<dbReference type="SUPFAM" id="SSF50630">
    <property type="entry name" value="Acid proteases"/>
    <property type="match status" value="1"/>
</dbReference>
<evidence type="ECO:0000313" key="3">
    <source>
        <dbReference type="Proteomes" id="UP000245207"/>
    </source>
</evidence>
<dbReference type="InterPro" id="IPR021109">
    <property type="entry name" value="Peptidase_aspartic_dom_sf"/>
</dbReference>
<evidence type="ECO:0000259" key="1">
    <source>
        <dbReference type="PROSITE" id="PS51767"/>
    </source>
</evidence>
<dbReference type="PROSITE" id="PS51767">
    <property type="entry name" value="PEPTIDASE_A1"/>
    <property type="match status" value="1"/>
</dbReference>
<sequence length="74" mass="8109">MESTHGNTVLGDLVLKNELIVYDLEAERIGWTNYDCSSYINAASTVSSDAPCVILGWIGVSQKADLTEKRFGLE</sequence>
<proteinExistence type="predicted"/>